<evidence type="ECO:0000313" key="6">
    <source>
        <dbReference type="EMBL" id="KAK9843308.1"/>
    </source>
</evidence>
<feature type="domain" description="Epoxide hydrolase N-terminal" evidence="5">
    <location>
        <begin position="9"/>
        <end position="115"/>
    </location>
</feature>
<proteinExistence type="inferred from homology"/>
<dbReference type="SUPFAM" id="SSF53474">
    <property type="entry name" value="alpha/beta-Hydrolases"/>
    <property type="match status" value="1"/>
</dbReference>
<feature type="active site" description="Proton acceptor" evidence="4">
    <location>
        <position position="381"/>
    </location>
</feature>
<comment type="caution">
    <text evidence="6">The sequence shown here is derived from an EMBL/GenBank/DDBJ whole genome shotgun (WGS) entry which is preliminary data.</text>
</comment>
<dbReference type="Gene3D" id="3.40.50.1820">
    <property type="entry name" value="alpha/beta hydrolase"/>
    <property type="match status" value="1"/>
</dbReference>
<dbReference type="GO" id="GO:0097176">
    <property type="term" value="P:epoxide metabolic process"/>
    <property type="evidence" value="ECO:0007669"/>
    <property type="project" value="TreeGrafter"/>
</dbReference>
<dbReference type="Proteomes" id="UP001438707">
    <property type="component" value="Unassembled WGS sequence"/>
</dbReference>
<dbReference type="PIRSF" id="PIRSF001112">
    <property type="entry name" value="Epoxide_hydrolase"/>
    <property type="match status" value="1"/>
</dbReference>
<dbReference type="PRINTS" id="PR00412">
    <property type="entry name" value="EPOXHYDRLASE"/>
</dbReference>
<reference evidence="6 7" key="1">
    <citation type="journal article" date="2024" name="Nat. Commun.">
        <title>Phylogenomics reveals the evolutionary origins of lichenization in chlorophyte algae.</title>
        <authorList>
            <person name="Puginier C."/>
            <person name="Libourel C."/>
            <person name="Otte J."/>
            <person name="Skaloud P."/>
            <person name="Haon M."/>
            <person name="Grisel S."/>
            <person name="Petersen M."/>
            <person name="Berrin J.G."/>
            <person name="Delaux P.M."/>
            <person name="Dal Grande F."/>
            <person name="Keller J."/>
        </authorList>
    </citation>
    <scope>NUCLEOTIDE SEQUENCE [LARGE SCALE GENOMIC DNA]</scope>
    <source>
        <strain evidence="6 7">SAG 2145</strain>
    </source>
</reference>
<feature type="active site" description="Proton donor" evidence="4">
    <location>
        <position position="325"/>
    </location>
</feature>
<name>A0AAW1SAN4_9CHLO</name>
<keyword evidence="7" id="KW-1185">Reference proteome</keyword>
<dbReference type="InterPro" id="IPR000639">
    <property type="entry name" value="Epox_hydrolase-like"/>
</dbReference>
<evidence type="ECO:0000256" key="3">
    <source>
        <dbReference type="ARBA" id="ARBA00022801"/>
    </source>
</evidence>
<dbReference type="PANTHER" id="PTHR21661:SF35">
    <property type="entry name" value="EPOXIDE HYDROLASE"/>
    <property type="match status" value="1"/>
</dbReference>
<evidence type="ECO:0000259" key="5">
    <source>
        <dbReference type="Pfam" id="PF06441"/>
    </source>
</evidence>
<dbReference type="InterPro" id="IPR029058">
    <property type="entry name" value="AB_hydrolase_fold"/>
</dbReference>
<evidence type="ECO:0000256" key="1">
    <source>
        <dbReference type="ARBA" id="ARBA00010088"/>
    </source>
</evidence>
<sequence length="404" mass="46398">MTDSEAPRIRRFYIDVSKSSMDDLKHRLKQTRYPDQLAGAGWDYGTELSFLKGLLEYWQNDFNWPKQQEWLNSHFMHYKLEVNGIDLHFTHRPHAEPEAIPLLLIHGWPGAFMEFHKIIPKLAASRPGQPKYHIVAPSLPGYGFSSAPADPGFGLEQMAATLNKLMVQLGYSKYVAQGGDWGAFISFFLGAKHADHCQAIHTNLPYSSPKLWRPVHAAQAANALLPFLNKFPLALTRRDLDGLAKTAHFIERETGYQAIQKTKPQTLGYGLNDSPAGLCAWICEKFKTWSDCHGDIYSKFTKNELLTNVCIYWFNGCITSSMRLYYESLAQRDQMLKLYYCKVQVPTAAADFPMDLYHSPRTWIEQQYNLKQYSEFDRGGHFAAMEEPDLLMDDMNKFFRTIKI</sequence>
<gene>
    <name evidence="6" type="ORF">WJX74_010106</name>
</gene>
<dbReference type="InterPro" id="IPR016292">
    <property type="entry name" value="Epoxide_hydrolase"/>
</dbReference>
<dbReference type="EMBL" id="JALJOS010000002">
    <property type="protein sequence ID" value="KAK9843308.1"/>
    <property type="molecule type" value="Genomic_DNA"/>
</dbReference>
<dbReference type="GO" id="GO:0004301">
    <property type="term" value="F:epoxide hydrolase activity"/>
    <property type="evidence" value="ECO:0007669"/>
    <property type="project" value="TreeGrafter"/>
</dbReference>
<keyword evidence="2" id="KW-0058">Aromatic hydrocarbons catabolism</keyword>
<dbReference type="Pfam" id="PF06441">
    <property type="entry name" value="EHN"/>
    <property type="match status" value="1"/>
</dbReference>
<evidence type="ECO:0000256" key="2">
    <source>
        <dbReference type="ARBA" id="ARBA00022797"/>
    </source>
</evidence>
<dbReference type="InterPro" id="IPR010497">
    <property type="entry name" value="Epoxide_hydro_N"/>
</dbReference>
<keyword evidence="3" id="KW-0378">Hydrolase</keyword>
<evidence type="ECO:0000313" key="7">
    <source>
        <dbReference type="Proteomes" id="UP001438707"/>
    </source>
</evidence>
<feature type="active site" description="Nucleophile" evidence="4">
    <location>
        <position position="180"/>
    </location>
</feature>
<protein>
    <recommendedName>
        <fullName evidence="5">Epoxide hydrolase N-terminal domain-containing protein</fullName>
    </recommendedName>
</protein>
<dbReference type="PANTHER" id="PTHR21661">
    <property type="entry name" value="EPOXIDE HYDROLASE 1-RELATED"/>
    <property type="match status" value="1"/>
</dbReference>
<evidence type="ECO:0000256" key="4">
    <source>
        <dbReference type="PIRSR" id="PIRSR001112-1"/>
    </source>
</evidence>
<dbReference type="AlphaFoldDB" id="A0AAW1SAN4"/>
<accession>A0AAW1SAN4</accession>
<organism evidence="6 7">
    <name type="scientific">Apatococcus lobatus</name>
    <dbReference type="NCBI Taxonomy" id="904363"/>
    <lineage>
        <taxon>Eukaryota</taxon>
        <taxon>Viridiplantae</taxon>
        <taxon>Chlorophyta</taxon>
        <taxon>core chlorophytes</taxon>
        <taxon>Trebouxiophyceae</taxon>
        <taxon>Chlorellales</taxon>
        <taxon>Chlorellaceae</taxon>
        <taxon>Apatococcus</taxon>
    </lineage>
</organism>
<comment type="similarity">
    <text evidence="1">Belongs to the peptidase S33 family.</text>
</comment>